<keyword evidence="6" id="KW-0862">Zinc</keyword>
<accession>F7DX18</accession>
<keyword evidence="9" id="KW-1185">Reference proteome</keyword>
<dbReference type="PANTHER" id="PTHR20855:SF38">
    <property type="entry name" value="MEMBRANE PROGESTIN RECEPTOR GAMMA"/>
    <property type="match status" value="1"/>
</dbReference>
<keyword evidence="4 7" id="KW-1133">Transmembrane helix</keyword>
<feature type="transmembrane region" description="Helical" evidence="7">
    <location>
        <begin position="257"/>
        <end position="275"/>
    </location>
</feature>
<sequence length="334" mass="38327">MVLTWKLPRSFNIDQMPKVFHERGIIFGYRHPQSSATDCLLSVFQLTNETLNIWTHFLPAWYFLWKLLSTWCRLDFWNDPYSWPLLVYMVTSCVYPFVSSCAHTFSSMSLRARHICYFFDYGAVNLFGLGSAVAYSAYAFPDSWVRSAFHRCYVPLALFNSVVSVGLACYSRFLEMERPRLSKALRTLAFVYPYTWDSLPVFYRLLVSSGESARNAANDFHLKHTAVALLTCFLYASHLPERLAPGRFDYIGHSHQLFHVCGIVGTHIQMEALFLDMTLRKEWLLASSIPPSFAHTVGALGLCFLLGVVNIGFFSRKVLYRPPKSQGKEPKSKQ</sequence>
<feature type="transmembrane region" description="Helical" evidence="7">
    <location>
        <begin position="117"/>
        <end position="141"/>
    </location>
</feature>
<reference evidence="8 9" key="1">
    <citation type="journal article" date="2008" name="Nature">
        <title>Genome analysis of the platypus reveals unique signatures of evolution.</title>
        <authorList>
            <person name="Warren W.C."/>
            <person name="Hillier L.W."/>
            <person name="Marshall Graves J.A."/>
            <person name="Birney E."/>
            <person name="Ponting C.P."/>
            <person name="Grutzner F."/>
            <person name="Belov K."/>
            <person name="Miller W."/>
            <person name="Clarke L."/>
            <person name="Chinwalla A.T."/>
            <person name="Yang S.P."/>
            <person name="Heger A."/>
            <person name="Locke D.P."/>
            <person name="Miethke P."/>
            <person name="Waters P.D."/>
            <person name="Veyrunes F."/>
            <person name="Fulton L."/>
            <person name="Fulton B."/>
            <person name="Graves T."/>
            <person name="Wallis J."/>
            <person name="Puente X.S."/>
            <person name="Lopez-Otin C."/>
            <person name="Ordonez G.R."/>
            <person name="Eichler E.E."/>
            <person name="Chen L."/>
            <person name="Cheng Z."/>
            <person name="Deakin J.E."/>
            <person name="Alsop A."/>
            <person name="Thompson K."/>
            <person name="Kirby P."/>
            <person name="Papenfuss A.T."/>
            <person name="Wakefield M.J."/>
            <person name="Olender T."/>
            <person name="Lancet D."/>
            <person name="Huttley G.A."/>
            <person name="Smit A.F."/>
            <person name="Pask A."/>
            <person name="Temple-Smith P."/>
            <person name="Batzer M.A."/>
            <person name="Walker J.A."/>
            <person name="Konkel M.K."/>
            <person name="Harris R.S."/>
            <person name="Whittington C.M."/>
            <person name="Wong E.S."/>
            <person name="Gemmell N.J."/>
            <person name="Buschiazzo E."/>
            <person name="Vargas Jentzsch I.M."/>
            <person name="Merkel A."/>
            <person name="Schmitz J."/>
            <person name="Zemann A."/>
            <person name="Churakov G."/>
            <person name="Kriegs J.O."/>
            <person name="Brosius J."/>
            <person name="Murchison E.P."/>
            <person name="Sachidanandam R."/>
            <person name="Smith C."/>
            <person name="Hannon G.J."/>
            <person name="Tsend-Ayush E."/>
            <person name="McMillan D."/>
            <person name="Attenborough R."/>
            <person name="Rens W."/>
            <person name="Ferguson-Smith M."/>
            <person name="Lefevre C.M."/>
            <person name="Sharp J.A."/>
            <person name="Nicholas K.R."/>
            <person name="Ray D.A."/>
            <person name="Kube M."/>
            <person name="Reinhardt R."/>
            <person name="Pringle T.H."/>
            <person name="Taylor J."/>
            <person name="Jones R.C."/>
            <person name="Nixon B."/>
            <person name="Dacheux J.L."/>
            <person name="Niwa H."/>
            <person name="Sekita Y."/>
            <person name="Huang X."/>
            <person name="Stark A."/>
            <person name="Kheradpour P."/>
            <person name="Kellis M."/>
            <person name="Flicek P."/>
            <person name="Chen Y."/>
            <person name="Webber C."/>
            <person name="Hardison R."/>
            <person name="Nelson J."/>
            <person name="Hallsworth-Pepin K."/>
            <person name="Delehaunty K."/>
            <person name="Markovic C."/>
            <person name="Minx P."/>
            <person name="Feng Y."/>
            <person name="Kremitzki C."/>
            <person name="Mitreva M."/>
            <person name="Glasscock J."/>
            <person name="Wylie T."/>
            <person name="Wohldmann P."/>
            <person name="Thiru P."/>
            <person name="Nhan M.N."/>
            <person name="Pohl C.S."/>
            <person name="Smith S.M."/>
            <person name="Hou S."/>
            <person name="Nefedov M."/>
            <person name="de Jong P.J."/>
            <person name="Renfree M.B."/>
            <person name="Mardis E.R."/>
            <person name="Wilson R.K."/>
        </authorList>
    </citation>
    <scope>NUCLEOTIDE SEQUENCE [LARGE SCALE GENOMIC DNA]</scope>
    <source>
        <strain evidence="8 9">Glennie</strain>
    </source>
</reference>
<evidence type="ECO:0000256" key="5">
    <source>
        <dbReference type="ARBA" id="ARBA00023136"/>
    </source>
</evidence>
<dbReference type="Bgee" id="ENSOANG00000013535">
    <property type="expression patterns" value="Expressed in adult mammalian kidney and 3 other cell types or tissues"/>
</dbReference>
<dbReference type="eggNOG" id="KOG0748">
    <property type="taxonomic scope" value="Eukaryota"/>
</dbReference>
<dbReference type="STRING" id="9258.ENSOANP00000021348"/>
<feature type="binding site" evidence="6">
    <location>
        <position position="255"/>
    </location>
    <ligand>
        <name>Zn(2+)</name>
        <dbReference type="ChEBI" id="CHEBI:29105"/>
    </ligand>
</feature>
<name>F7DX18_ORNAN</name>
<evidence type="ECO:0000256" key="3">
    <source>
        <dbReference type="ARBA" id="ARBA00022692"/>
    </source>
</evidence>
<dbReference type="Ensembl" id="ENSOANT00000021351.3">
    <property type="protein sequence ID" value="ENSOANP00000021348.2"/>
    <property type="gene ID" value="ENSOANG00000013535.4"/>
</dbReference>
<gene>
    <name evidence="8" type="primary">PAQR5</name>
</gene>
<keyword evidence="5 7" id="KW-0472">Membrane</keyword>
<reference evidence="8" key="2">
    <citation type="submission" date="2025-08" db="UniProtKB">
        <authorList>
            <consortium name="Ensembl"/>
        </authorList>
    </citation>
    <scope>IDENTIFICATION</scope>
    <source>
        <strain evidence="8">Glennie</strain>
    </source>
</reference>
<evidence type="ECO:0000313" key="8">
    <source>
        <dbReference type="Ensembl" id="ENSOANP00000021348.2"/>
    </source>
</evidence>
<dbReference type="GO" id="GO:0038023">
    <property type="term" value="F:signaling receptor activity"/>
    <property type="evidence" value="ECO:0000318"/>
    <property type="project" value="GO_Central"/>
</dbReference>
<dbReference type="FunCoup" id="F7DX18">
    <property type="interactions" value="39"/>
</dbReference>
<dbReference type="RefSeq" id="XP_028920477.1">
    <property type="nucleotide sequence ID" value="XM_029064644.1"/>
</dbReference>
<organism evidence="8 9">
    <name type="scientific">Ornithorhynchus anatinus</name>
    <name type="common">Duckbill platypus</name>
    <dbReference type="NCBI Taxonomy" id="9258"/>
    <lineage>
        <taxon>Eukaryota</taxon>
        <taxon>Metazoa</taxon>
        <taxon>Chordata</taxon>
        <taxon>Craniata</taxon>
        <taxon>Vertebrata</taxon>
        <taxon>Euteleostomi</taxon>
        <taxon>Mammalia</taxon>
        <taxon>Monotremata</taxon>
        <taxon>Ornithorhynchidae</taxon>
        <taxon>Ornithorhynchus</taxon>
    </lineage>
</organism>
<evidence type="ECO:0000256" key="4">
    <source>
        <dbReference type="ARBA" id="ARBA00022989"/>
    </source>
</evidence>
<dbReference type="InterPro" id="IPR004254">
    <property type="entry name" value="AdipoR/HlyIII-related"/>
</dbReference>
<comment type="similarity">
    <text evidence="2">Belongs to the ADIPOR family.</text>
</comment>
<evidence type="ECO:0000256" key="7">
    <source>
        <dbReference type="SAM" id="Phobius"/>
    </source>
</evidence>
<comment type="subcellular location">
    <subcellularLocation>
        <location evidence="1">Membrane</location>
        <topology evidence="1">Multi-pass membrane protein</topology>
    </subcellularLocation>
</comment>
<evidence type="ECO:0000256" key="1">
    <source>
        <dbReference type="ARBA" id="ARBA00004141"/>
    </source>
</evidence>
<evidence type="ECO:0000256" key="6">
    <source>
        <dbReference type="PIRSR" id="PIRSR604254-1"/>
    </source>
</evidence>
<dbReference type="AlphaFoldDB" id="F7DX18"/>
<dbReference type="GeneTree" id="ENSGT00940000158844"/>
<dbReference type="InParanoid" id="F7DX18"/>
<evidence type="ECO:0000313" key="9">
    <source>
        <dbReference type="Proteomes" id="UP000002279"/>
    </source>
</evidence>
<reference evidence="8" key="3">
    <citation type="submission" date="2025-09" db="UniProtKB">
        <authorList>
            <consortium name="Ensembl"/>
        </authorList>
    </citation>
    <scope>IDENTIFICATION</scope>
    <source>
        <strain evidence="8">Glennie</strain>
    </source>
</reference>
<dbReference type="KEGG" id="oaa:100085613"/>
<protein>
    <submittedName>
        <fullName evidence="8">Progestin and adipoQ receptor family member 5</fullName>
    </submittedName>
</protein>
<dbReference type="Proteomes" id="UP000002279">
    <property type="component" value="Chromosome 5"/>
</dbReference>
<keyword evidence="3 7" id="KW-0812">Transmembrane</keyword>
<dbReference type="Pfam" id="PF03006">
    <property type="entry name" value="HlyIII"/>
    <property type="match status" value="1"/>
</dbReference>
<dbReference type="GO" id="GO:0046872">
    <property type="term" value="F:metal ion binding"/>
    <property type="evidence" value="ECO:0007669"/>
    <property type="project" value="UniProtKB-KW"/>
</dbReference>
<feature type="transmembrane region" description="Helical" evidence="7">
    <location>
        <begin position="295"/>
        <end position="314"/>
    </location>
</feature>
<evidence type="ECO:0000256" key="2">
    <source>
        <dbReference type="ARBA" id="ARBA00007018"/>
    </source>
</evidence>
<keyword evidence="6" id="KW-0479">Metal-binding</keyword>
<dbReference type="OMA" id="IDQMPQV"/>
<feature type="binding site" evidence="6">
    <location>
        <position position="103"/>
    </location>
    <ligand>
        <name>Zn(2+)</name>
        <dbReference type="ChEBI" id="CHEBI:29105"/>
    </ligand>
</feature>
<feature type="transmembrane region" description="Helical" evidence="7">
    <location>
        <begin position="85"/>
        <end position="105"/>
    </location>
</feature>
<feature type="binding site" evidence="6">
    <location>
        <position position="259"/>
    </location>
    <ligand>
        <name>Zn(2+)</name>
        <dbReference type="ChEBI" id="CHEBI:29105"/>
    </ligand>
</feature>
<dbReference type="CTD" id="54852"/>
<proteinExistence type="inferred from homology"/>
<dbReference type="OrthoDB" id="529367at2759"/>
<dbReference type="PANTHER" id="PTHR20855">
    <property type="entry name" value="ADIPOR/PROGESTIN RECEPTOR-RELATED"/>
    <property type="match status" value="1"/>
</dbReference>
<dbReference type="GO" id="GO:0016020">
    <property type="term" value="C:membrane"/>
    <property type="evidence" value="ECO:0007669"/>
    <property type="project" value="UniProtKB-SubCell"/>
</dbReference>
<dbReference type="HOGENOM" id="CLU_052356_1_0_1"/>
<dbReference type="GeneID" id="100085613"/>
<feature type="transmembrane region" description="Helical" evidence="7">
    <location>
        <begin position="153"/>
        <end position="173"/>
    </location>
</feature>